<evidence type="ECO:0000313" key="2">
    <source>
        <dbReference type="Proteomes" id="UP000245207"/>
    </source>
</evidence>
<keyword evidence="1" id="KW-0695">RNA-directed DNA polymerase</keyword>
<evidence type="ECO:0000313" key="1">
    <source>
        <dbReference type="EMBL" id="PWA47276.1"/>
    </source>
</evidence>
<dbReference type="PANTHER" id="PTHR36617">
    <property type="entry name" value="PROTEIN, PUTATIVE-RELATED"/>
    <property type="match status" value="1"/>
</dbReference>
<accession>A0A2U1LE50</accession>
<keyword evidence="1" id="KW-0548">Nucleotidyltransferase</keyword>
<name>A0A2U1LE50_ARTAN</name>
<proteinExistence type="predicted"/>
<comment type="caution">
    <text evidence="1">The sequence shown here is derived from an EMBL/GenBank/DDBJ whole genome shotgun (WGS) entry which is preliminary data.</text>
</comment>
<keyword evidence="1" id="KW-0808">Transferase</keyword>
<dbReference type="Proteomes" id="UP000245207">
    <property type="component" value="Unassembled WGS sequence"/>
</dbReference>
<dbReference type="AlphaFoldDB" id="A0A2U1LE50"/>
<dbReference type="PANTHER" id="PTHR36617:SF15">
    <property type="entry name" value="REVERSE TRANSCRIPTASE ZINC-BINDING DOMAIN-CONTAINING PROTEIN"/>
    <property type="match status" value="1"/>
</dbReference>
<gene>
    <name evidence="1" type="ORF">CTI12_AA423520</name>
</gene>
<keyword evidence="2" id="KW-1185">Reference proteome</keyword>
<dbReference type="GO" id="GO:0003964">
    <property type="term" value="F:RNA-directed DNA polymerase activity"/>
    <property type="evidence" value="ECO:0007669"/>
    <property type="project" value="UniProtKB-KW"/>
</dbReference>
<dbReference type="OrthoDB" id="689430at2759"/>
<protein>
    <submittedName>
        <fullName evidence="1">RNA-directed DNA polymerase, eukaryota, Reverse transcriptase zinc-binding domain protein</fullName>
    </submittedName>
</protein>
<reference evidence="1 2" key="1">
    <citation type="journal article" date="2018" name="Mol. Plant">
        <title>The genome of Artemisia annua provides insight into the evolution of Asteraceae family and artemisinin biosynthesis.</title>
        <authorList>
            <person name="Shen Q."/>
            <person name="Zhang L."/>
            <person name="Liao Z."/>
            <person name="Wang S."/>
            <person name="Yan T."/>
            <person name="Shi P."/>
            <person name="Liu M."/>
            <person name="Fu X."/>
            <person name="Pan Q."/>
            <person name="Wang Y."/>
            <person name="Lv Z."/>
            <person name="Lu X."/>
            <person name="Zhang F."/>
            <person name="Jiang W."/>
            <person name="Ma Y."/>
            <person name="Chen M."/>
            <person name="Hao X."/>
            <person name="Li L."/>
            <person name="Tang Y."/>
            <person name="Lv G."/>
            <person name="Zhou Y."/>
            <person name="Sun X."/>
            <person name="Brodelius P.E."/>
            <person name="Rose J.K.C."/>
            <person name="Tang K."/>
        </authorList>
    </citation>
    <scope>NUCLEOTIDE SEQUENCE [LARGE SCALE GENOMIC DNA]</scope>
    <source>
        <strain evidence="2">cv. Huhao1</strain>
        <tissue evidence="1">Leaf</tissue>
    </source>
</reference>
<dbReference type="EMBL" id="PKPP01009883">
    <property type="protein sequence ID" value="PWA47276.1"/>
    <property type="molecule type" value="Genomic_DNA"/>
</dbReference>
<organism evidence="1 2">
    <name type="scientific">Artemisia annua</name>
    <name type="common">Sweet wormwood</name>
    <dbReference type="NCBI Taxonomy" id="35608"/>
    <lineage>
        <taxon>Eukaryota</taxon>
        <taxon>Viridiplantae</taxon>
        <taxon>Streptophyta</taxon>
        <taxon>Embryophyta</taxon>
        <taxon>Tracheophyta</taxon>
        <taxon>Spermatophyta</taxon>
        <taxon>Magnoliopsida</taxon>
        <taxon>eudicotyledons</taxon>
        <taxon>Gunneridae</taxon>
        <taxon>Pentapetalae</taxon>
        <taxon>asterids</taxon>
        <taxon>campanulids</taxon>
        <taxon>Asterales</taxon>
        <taxon>Asteraceae</taxon>
        <taxon>Asteroideae</taxon>
        <taxon>Anthemideae</taxon>
        <taxon>Artemisiinae</taxon>
        <taxon>Artemisia</taxon>
    </lineage>
</organism>
<sequence length="189" mass="21425">MENQAIWRKVIRSIRGPLGGLNDNTSLRSNSGPWYHIVKIKDELHKININLNNLFKIKVGNGQSTSFWNDIWIGDRHLVASFPRLYRLETNPDCLVCDRNPTAQVSLSALANASDITPTLPQLTDIGLHSVQLIDIGPMISYFPPGLIFQWVWRREPRSRPEAEELISLMMKIDGNLLLMLQDASPLKA</sequence>